<evidence type="ECO:0000256" key="7">
    <source>
        <dbReference type="ARBA" id="ARBA00023004"/>
    </source>
</evidence>
<keyword evidence="9" id="KW-0496">Mitochondrion</keyword>
<dbReference type="InterPro" id="IPR035433">
    <property type="entry name" value="NFU1-like"/>
</dbReference>
<dbReference type="SUPFAM" id="SSF117916">
    <property type="entry name" value="Fe-S cluster assembly (FSCA) domain-like"/>
    <property type="match status" value="1"/>
</dbReference>
<dbReference type="PANTHER" id="PTHR11178:SF1">
    <property type="entry name" value="NFU1 IRON-SULFUR CLUSTER SCAFFOLD HOMOLOG, MITOCHONDRIAL"/>
    <property type="match status" value="1"/>
</dbReference>
<dbReference type="GO" id="GO:0016226">
    <property type="term" value="P:iron-sulfur cluster assembly"/>
    <property type="evidence" value="ECO:0007669"/>
    <property type="project" value="InterPro"/>
</dbReference>
<proteinExistence type="inferred from homology"/>
<dbReference type="PANTHER" id="PTHR11178">
    <property type="entry name" value="IRON-SULFUR CLUSTER SCAFFOLD PROTEIN NFU-RELATED"/>
    <property type="match status" value="1"/>
</dbReference>
<dbReference type="Pfam" id="PF01106">
    <property type="entry name" value="NifU"/>
    <property type="match status" value="1"/>
</dbReference>
<comment type="similarity">
    <text evidence="3">Belongs to the NifU family.</text>
</comment>
<evidence type="ECO:0000256" key="8">
    <source>
        <dbReference type="ARBA" id="ARBA00023014"/>
    </source>
</evidence>
<comment type="subcellular location">
    <subcellularLocation>
        <location evidence="2">Mitochondrion</location>
    </subcellularLocation>
</comment>
<dbReference type="GO" id="GO:0005739">
    <property type="term" value="C:mitochondrion"/>
    <property type="evidence" value="ECO:0007669"/>
    <property type="project" value="UniProtKB-SubCell"/>
</dbReference>
<evidence type="ECO:0000256" key="2">
    <source>
        <dbReference type="ARBA" id="ARBA00004173"/>
    </source>
</evidence>
<keyword evidence="7" id="KW-0408">Iron</keyword>
<dbReference type="InterPro" id="IPR014824">
    <property type="entry name" value="Nfu/NifU_N"/>
</dbReference>
<dbReference type="SMART" id="SM00932">
    <property type="entry name" value="Nfu_N"/>
    <property type="match status" value="1"/>
</dbReference>
<gene>
    <name evidence="11" type="ORF">DdX_08704</name>
</gene>
<comment type="function">
    <text evidence="1">Molecular scaffold for [Fe-S] cluster assembly of mitochondrial iron-sulfur proteins.</text>
</comment>
<dbReference type="Gene3D" id="3.30.300.130">
    <property type="entry name" value="Fe-S cluster assembly (FSCA)"/>
    <property type="match status" value="1"/>
</dbReference>
<feature type="domain" description="Scaffold protein Nfu/NifU N-terminal" evidence="10">
    <location>
        <begin position="35"/>
        <end position="124"/>
    </location>
</feature>
<evidence type="ECO:0000313" key="11">
    <source>
        <dbReference type="EMBL" id="KAI1714601.1"/>
    </source>
</evidence>
<evidence type="ECO:0000256" key="1">
    <source>
        <dbReference type="ARBA" id="ARBA00002175"/>
    </source>
</evidence>
<accession>A0AAD4N4G7</accession>
<dbReference type="GO" id="GO:0005506">
    <property type="term" value="F:iron ion binding"/>
    <property type="evidence" value="ECO:0007669"/>
    <property type="project" value="InterPro"/>
</dbReference>
<dbReference type="EMBL" id="JAKKPZ010000013">
    <property type="protein sequence ID" value="KAI1714601.1"/>
    <property type="molecule type" value="Genomic_DNA"/>
</dbReference>
<comment type="caution">
    <text evidence="11">The sequence shown here is derived from an EMBL/GenBank/DDBJ whole genome shotgun (WGS) entry which is preliminary data.</text>
</comment>
<organism evidence="11 12">
    <name type="scientific">Ditylenchus destructor</name>
    <dbReference type="NCBI Taxonomy" id="166010"/>
    <lineage>
        <taxon>Eukaryota</taxon>
        <taxon>Metazoa</taxon>
        <taxon>Ecdysozoa</taxon>
        <taxon>Nematoda</taxon>
        <taxon>Chromadorea</taxon>
        <taxon>Rhabditida</taxon>
        <taxon>Tylenchina</taxon>
        <taxon>Tylenchomorpha</taxon>
        <taxon>Sphaerularioidea</taxon>
        <taxon>Anguinidae</taxon>
        <taxon>Anguininae</taxon>
        <taxon>Ditylenchus</taxon>
    </lineage>
</organism>
<evidence type="ECO:0000256" key="5">
    <source>
        <dbReference type="ARBA" id="ARBA00022723"/>
    </source>
</evidence>
<dbReference type="FunFam" id="3.30.1370.70:FF:000002">
    <property type="entry name" value="NFU1 iron-sulfur cluster scaffold homolog, mitochondrial"/>
    <property type="match status" value="1"/>
</dbReference>
<evidence type="ECO:0000256" key="3">
    <source>
        <dbReference type="ARBA" id="ARBA00006420"/>
    </source>
</evidence>
<evidence type="ECO:0000313" key="12">
    <source>
        <dbReference type="Proteomes" id="UP001201812"/>
    </source>
</evidence>
<evidence type="ECO:0000256" key="4">
    <source>
        <dbReference type="ARBA" id="ARBA00018782"/>
    </source>
</evidence>
<dbReference type="Gene3D" id="3.30.1370.70">
    <property type="entry name" value="Scaffold protein Nfu/NifU, N-terminal domain"/>
    <property type="match status" value="1"/>
</dbReference>
<dbReference type="SUPFAM" id="SSF110836">
    <property type="entry name" value="Hypothetical protein SAV1430"/>
    <property type="match status" value="1"/>
</dbReference>
<dbReference type="InterPro" id="IPR034904">
    <property type="entry name" value="FSCA_dom_sf"/>
</dbReference>
<name>A0AAD4N4G7_9BILA</name>
<dbReference type="InterPro" id="IPR001075">
    <property type="entry name" value="NIF_FeS_clus_asmbl_NifU_C"/>
</dbReference>
<dbReference type="PIRSF" id="PIRSF036773">
    <property type="entry name" value="HIRIP5"/>
    <property type="match status" value="1"/>
</dbReference>
<keyword evidence="6" id="KW-0809">Transit peptide</keyword>
<dbReference type="FunFam" id="3.30.300.130:FF:000001">
    <property type="entry name" value="NFU1 iron-sulfur cluster scaffold"/>
    <property type="match status" value="1"/>
</dbReference>
<evidence type="ECO:0000256" key="6">
    <source>
        <dbReference type="ARBA" id="ARBA00022946"/>
    </source>
</evidence>
<keyword evidence="12" id="KW-1185">Reference proteome</keyword>
<dbReference type="Proteomes" id="UP001201812">
    <property type="component" value="Unassembled WGS sequence"/>
</dbReference>
<protein>
    <recommendedName>
        <fullName evidence="4">NFU1 iron-sulfur cluster scaffold homolog, mitochondrial</fullName>
    </recommendedName>
</protein>
<evidence type="ECO:0000259" key="10">
    <source>
        <dbReference type="SMART" id="SM00932"/>
    </source>
</evidence>
<keyword evidence="5" id="KW-0479">Metal-binding</keyword>
<dbReference type="Pfam" id="PF08712">
    <property type="entry name" value="Nfu_N"/>
    <property type="match status" value="1"/>
</dbReference>
<keyword evidence="8" id="KW-0411">Iron-sulfur</keyword>
<reference evidence="11" key="1">
    <citation type="submission" date="2022-01" db="EMBL/GenBank/DDBJ databases">
        <title>Genome Sequence Resource for Two Populations of Ditylenchus destructor, the Migratory Endoparasitic Phytonematode.</title>
        <authorList>
            <person name="Zhang H."/>
            <person name="Lin R."/>
            <person name="Xie B."/>
        </authorList>
    </citation>
    <scope>NUCLEOTIDE SEQUENCE</scope>
    <source>
        <strain evidence="11">BazhouSP</strain>
    </source>
</reference>
<sequence length="245" mass="27328">MRVPFSATLVKKCLFAAPRRVPFHPHFIPSRSMFIQVQETPNPLSLKFLPGQKILSDASRTYSFTTPQEAAKSPLARRLMRIEGVKSVFFGEDFITITKENEEESWAVIKPDVFATVMDHIQSGKPVFSDDAKADSEPTDTTILPEDSDTVAMIKELLESRIKPMVQEDGGDIHYAGFEDGVVKLKLKGACTGCPSSAVTLKSGIKNMMHFYIPDVKDVVEVEDESAMLVDQELRKFEQKIGDAE</sequence>
<dbReference type="AlphaFoldDB" id="A0AAD4N4G7"/>
<evidence type="ECO:0000256" key="9">
    <source>
        <dbReference type="ARBA" id="ARBA00023128"/>
    </source>
</evidence>
<dbReference type="InterPro" id="IPR036498">
    <property type="entry name" value="Nfu/NifU_N_sf"/>
</dbReference>
<dbReference type="GO" id="GO:0051536">
    <property type="term" value="F:iron-sulfur cluster binding"/>
    <property type="evidence" value="ECO:0007669"/>
    <property type="project" value="UniProtKB-KW"/>
</dbReference>